<dbReference type="OrthoDB" id="9767568at2"/>
<dbReference type="CDD" id="cd13962">
    <property type="entry name" value="PT_UbiA_UBIAD1"/>
    <property type="match status" value="1"/>
</dbReference>
<name>A0A4P7GKF6_9ACTN</name>
<feature type="transmembrane region" description="Helical" evidence="8">
    <location>
        <begin position="216"/>
        <end position="249"/>
    </location>
</feature>
<dbReference type="InterPro" id="IPR026046">
    <property type="entry name" value="UBIAD1"/>
</dbReference>
<evidence type="ECO:0000256" key="6">
    <source>
        <dbReference type="ARBA" id="ARBA00022989"/>
    </source>
</evidence>
<comment type="caution">
    <text evidence="8">Lacks conserved residue(s) required for the propagation of feature annotation.</text>
</comment>
<dbReference type="GO" id="GO:0042371">
    <property type="term" value="P:vitamin K biosynthetic process"/>
    <property type="evidence" value="ECO:0007669"/>
    <property type="project" value="TreeGrafter"/>
</dbReference>
<dbReference type="PANTHER" id="PTHR13929">
    <property type="entry name" value="1,4-DIHYDROXY-2-NAPHTHOATE OCTAPRENYLTRANSFERASE"/>
    <property type="match status" value="1"/>
</dbReference>
<dbReference type="UniPathway" id="UPA00079">
    <property type="reaction ID" value="UER00168"/>
</dbReference>
<dbReference type="Pfam" id="PF01040">
    <property type="entry name" value="UbiA"/>
    <property type="match status" value="1"/>
</dbReference>
<dbReference type="KEGG" id="noy:EXE57_09660"/>
<evidence type="ECO:0000256" key="1">
    <source>
        <dbReference type="ARBA" id="ARBA00004141"/>
    </source>
</evidence>
<dbReference type="EMBL" id="CP038267">
    <property type="protein sequence ID" value="QBR92516.1"/>
    <property type="molecule type" value="Genomic_DNA"/>
</dbReference>
<evidence type="ECO:0000313" key="10">
    <source>
        <dbReference type="EMBL" id="QBR92516.1"/>
    </source>
</evidence>
<comment type="subcellular location">
    <subcellularLocation>
        <location evidence="8">Cell membrane</location>
        <topology evidence="8">Multi-pass membrane protein</topology>
    </subcellularLocation>
    <subcellularLocation>
        <location evidence="1">Membrane</location>
        <topology evidence="1">Multi-pass membrane protein</topology>
    </subcellularLocation>
</comment>
<keyword evidence="5 8" id="KW-0812">Transmembrane</keyword>
<proteinExistence type="inferred from homology"/>
<feature type="transmembrane region" description="Helical" evidence="8">
    <location>
        <begin position="37"/>
        <end position="58"/>
    </location>
</feature>
<evidence type="ECO:0000256" key="8">
    <source>
        <dbReference type="HAMAP-Rule" id="MF_01937"/>
    </source>
</evidence>
<keyword evidence="6 8" id="KW-1133">Transmembrane helix</keyword>
<keyword evidence="2 8" id="KW-0474">Menaquinone biosynthesis</keyword>
<dbReference type="PIRSF" id="PIRSF005355">
    <property type="entry name" value="UBIAD1"/>
    <property type="match status" value="1"/>
</dbReference>
<evidence type="ECO:0000256" key="2">
    <source>
        <dbReference type="ARBA" id="ARBA00022428"/>
    </source>
</evidence>
<keyword evidence="7 8" id="KW-0472">Membrane</keyword>
<dbReference type="Gene3D" id="1.10.357.140">
    <property type="entry name" value="UbiA prenyltransferase"/>
    <property type="match status" value="1"/>
</dbReference>
<dbReference type="GO" id="GO:0009234">
    <property type="term" value="P:menaquinone biosynthetic process"/>
    <property type="evidence" value="ECO:0007669"/>
    <property type="project" value="UniProtKB-UniRule"/>
</dbReference>
<organism evidence="10 11">
    <name type="scientific">Nocardioides euryhalodurans</name>
    <dbReference type="NCBI Taxonomy" id="2518370"/>
    <lineage>
        <taxon>Bacteria</taxon>
        <taxon>Bacillati</taxon>
        <taxon>Actinomycetota</taxon>
        <taxon>Actinomycetes</taxon>
        <taxon>Propionibacteriales</taxon>
        <taxon>Nocardioidaceae</taxon>
        <taxon>Nocardioides</taxon>
    </lineage>
</organism>
<dbReference type="NCBIfam" id="TIGR00751">
    <property type="entry name" value="menA"/>
    <property type="match status" value="1"/>
</dbReference>
<dbReference type="PANTHER" id="PTHR13929:SF0">
    <property type="entry name" value="UBIA PRENYLTRANSFERASE DOMAIN-CONTAINING PROTEIN 1"/>
    <property type="match status" value="1"/>
</dbReference>
<evidence type="ECO:0000256" key="3">
    <source>
        <dbReference type="ARBA" id="ARBA00022475"/>
    </source>
</evidence>
<comment type="catalytic activity">
    <reaction evidence="8">
        <text>an all-trans-polyprenyl diphosphate + 1,4-dihydroxy-2-naphthoate + H(+) = a 2-demethylmenaquinol + CO2 + diphosphate</text>
        <dbReference type="Rhea" id="RHEA:26478"/>
        <dbReference type="Rhea" id="RHEA-COMP:9563"/>
        <dbReference type="Rhea" id="RHEA-COMP:9564"/>
        <dbReference type="ChEBI" id="CHEBI:11173"/>
        <dbReference type="ChEBI" id="CHEBI:15378"/>
        <dbReference type="ChEBI" id="CHEBI:16526"/>
        <dbReference type="ChEBI" id="CHEBI:33019"/>
        <dbReference type="ChEBI" id="CHEBI:55437"/>
        <dbReference type="ChEBI" id="CHEBI:58914"/>
        <dbReference type="EC" id="2.5.1.74"/>
    </reaction>
</comment>
<keyword evidence="3 8" id="KW-1003">Cell membrane</keyword>
<evidence type="ECO:0000313" key="11">
    <source>
        <dbReference type="Proteomes" id="UP000294894"/>
    </source>
</evidence>
<dbReference type="Proteomes" id="UP000294894">
    <property type="component" value="Chromosome"/>
</dbReference>
<dbReference type="InterPro" id="IPR000537">
    <property type="entry name" value="UbiA_prenyltransferase"/>
</dbReference>
<dbReference type="HAMAP" id="MF_01937">
    <property type="entry name" value="MenA_1"/>
    <property type="match status" value="1"/>
</dbReference>
<dbReference type="AlphaFoldDB" id="A0A4P7GKF6"/>
<gene>
    <name evidence="8" type="primary">menA</name>
    <name evidence="10" type="ORF">EXE57_09660</name>
</gene>
<evidence type="ECO:0000256" key="4">
    <source>
        <dbReference type="ARBA" id="ARBA00022679"/>
    </source>
</evidence>
<dbReference type="RefSeq" id="WP_135076931.1">
    <property type="nucleotide sequence ID" value="NZ_CP038267.1"/>
</dbReference>
<dbReference type="EC" id="2.5.1.74" evidence="8 9"/>
<dbReference type="GO" id="GO:0046428">
    <property type="term" value="F:1,4-dihydroxy-2-naphthoate polyprenyltransferase activity"/>
    <property type="evidence" value="ECO:0007669"/>
    <property type="project" value="UniProtKB-UniRule"/>
</dbReference>
<protein>
    <recommendedName>
        <fullName evidence="8 9">1,4-dihydroxy-2-naphthoate octaprenyltransferase</fullName>
        <shortName evidence="8">DHNA-octaprenyltransferase</shortName>
        <ecNumber evidence="8 9">2.5.1.74</ecNumber>
    </recommendedName>
</protein>
<comment type="pathway">
    <text evidence="8">Quinol/quinone metabolism; menaquinone biosynthesis; menaquinol from 1,4-dihydroxy-2-naphthoate: step 1/2.</text>
</comment>
<evidence type="ECO:0000256" key="7">
    <source>
        <dbReference type="ARBA" id="ARBA00023136"/>
    </source>
</evidence>
<comment type="similarity">
    <text evidence="8">Belongs to the MenA family. Type 1 subfamily.</text>
</comment>
<dbReference type="InterPro" id="IPR004657">
    <property type="entry name" value="MenA"/>
</dbReference>
<feature type="transmembrane region" description="Helical" evidence="8">
    <location>
        <begin position="97"/>
        <end position="130"/>
    </location>
</feature>
<sequence length="290" mass="29647">MPTTSDWLAGARPRTLPAAVAPVLAGTGVAAYVDEPVWWKAVLALVVSLALQVGVNYANDYSDGIRGTDDDRVGPLRLVGSGTATPGAVKRAAFLAFGVAGVAGLVLAATTAWWLVAVGAACVVAAWFYTGGSHPYGYLALGEVMVFVFFGLVAVVGTTYVQTGTFEEAALYAAVGIGALACAILVVNNLRDVPTDTVAGKRTLAVRLGEERTRGLYLLLVVAAAAAVVAVAAATTWTALLGLGFLVLALPALRTVLTGATERALVPVLQQTGTAELAWSVLVGVPLLLA</sequence>
<dbReference type="InterPro" id="IPR044878">
    <property type="entry name" value="UbiA_sf"/>
</dbReference>
<dbReference type="GO" id="GO:0005886">
    <property type="term" value="C:plasma membrane"/>
    <property type="evidence" value="ECO:0007669"/>
    <property type="project" value="UniProtKB-SubCell"/>
</dbReference>
<evidence type="ECO:0000256" key="9">
    <source>
        <dbReference type="NCBIfam" id="TIGR00751"/>
    </source>
</evidence>
<comment type="function">
    <text evidence="8">Conversion of 1,4-dihydroxy-2-naphthoate (DHNA) to demethylmenaquinone (DMK).</text>
</comment>
<keyword evidence="4 8" id="KW-0808">Transferase</keyword>
<accession>A0A4P7GKF6</accession>
<feature type="transmembrane region" description="Helical" evidence="8">
    <location>
        <begin position="136"/>
        <end position="157"/>
    </location>
</feature>
<feature type="transmembrane region" description="Helical" evidence="8">
    <location>
        <begin position="169"/>
        <end position="187"/>
    </location>
</feature>
<reference evidence="10 11" key="1">
    <citation type="submission" date="2019-03" db="EMBL/GenBank/DDBJ databases">
        <title>Three New Species of Nocardioides, Nocardioides euryhalodurans sp. nov., Nocardioides seonyuensis sp. nov. and Nocardioides eburneoflavus sp. nov., Iolated from Soil.</title>
        <authorList>
            <person name="Roh S.G."/>
            <person name="Lee C."/>
            <person name="Kim M.-K."/>
            <person name="Kim S.B."/>
        </authorList>
    </citation>
    <scope>NUCLEOTIDE SEQUENCE [LARGE SCALE GENOMIC DNA]</scope>
    <source>
        <strain evidence="10 11">MMS17-SY117</strain>
    </source>
</reference>
<keyword evidence="11" id="KW-1185">Reference proteome</keyword>
<dbReference type="NCBIfam" id="NF004751">
    <property type="entry name" value="PRK06080.1-3"/>
    <property type="match status" value="1"/>
</dbReference>
<evidence type="ECO:0000256" key="5">
    <source>
        <dbReference type="ARBA" id="ARBA00022692"/>
    </source>
</evidence>